<dbReference type="GO" id="GO:0005886">
    <property type="term" value="C:plasma membrane"/>
    <property type="evidence" value="ECO:0007669"/>
    <property type="project" value="UniProtKB-SubCell"/>
</dbReference>
<feature type="domain" description="ABC3 transporter permease C-terminal" evidence="7">
    <location>
        <begin position="256"/>
        <end position="370"/>
    </location>
</feature>
<proteinExistence type="predicted"/>
<reference evidence="9 10" key="1">
    <citation type="submission" date="2019-03" db="EMBL/GenBank/DDBJ databases">
        <title>Deep-cultivation of Planctomycetes and their phenomic and genomic characterization uncovers novel biology.</title>
        <authorList>
            <person name="Wiegand S."/>
            <person name="Jogler M."/>
            <person name="Boedeker C."/>
            <person name="Pinto D."/>
            <person name="Vollmers J."/>
            <person name="Rivas-Marin E."/>
            <person name="Kohn T."/>
            <person name="Peeters S.H."/>
            <person name="Heuer A."/>
            <person name="Rast P."/>
            <person name="Oberbeckmann S."/>
            <person name="Bunk B."/>
            <person name="Jeske O."/>
            <person name="Meyerdierks A."/>
            <person name="Storesund J.E."/>
            <person name="Kallscheuer N."/>
            <person name="Luecker S."/>
            <person name="Lage O.M."/>
            <person name="Pohl T."/>
            <person name="Merkel B.J."/>
            <person name="Hornburger P."/>
            <person name="Mueller R.-W."/>
            <person name="Bruemmer F."/>
            <person name="Labrenz M."/>
            <person name="Spormann A.M."/>
            <person name="Op den Camp H."/>
            <person name="Overmann J."/>
            <person name="Amann R."/>
            <person name="Jetten M.S.M."/>
            <person name="Mascher T."/>
            <person name="Medema M.H."/>
            <person name="Devos D.P."/>
            <person name="Kaster A.-K."/>
            <person name="Ovreas L."/>
            <person name="Rohde M."/>
            <person name="Galperin M.Y."/>
            <person name="Jogler C."/>
        </authorList>
    </citation>
    <scope>NUCLEOTIDE SEQUENCE [LARGE SCALE GENOMIC DNA]</scope>
    <source>
        <strain evidence="9 10">Enr13</strain>
    </source>
</reference>
<keyword evidence="10" id="KW-1185">Reference proteome</keyword>
<dbReference type="InterPro" id="IPR025857">
    <property type="entry name" value="MacB_PCD"/>
</dbReference>
<keyword evidence="2" id="KW-1003">Cell membrane</keyword>
<feature type="domain" description="MacB-like periplasmic core" evidence="8">
    <location>
        <begin position="19"/>
        <end position="223"/>
    </location>
</feature>
<dbReference type="KEGG" id="snep:Enr13x_60140"/>
<protein>
    <submittedName>
        <fullName evidence="9">Putative ABC transporter permease YknZ</fullName>
    </submittedName>
</protein>
<dbReference type="Proteomes" id="UP000319004">
    <property type="component" value="Chromosome"/>
</dbReference>
<feature type="transmembrane region" description="Helical" evidence="6">
    <location>
        <begin position="297"/>
        <end position="323"/>
    </location>
</feature>
<keyword evidence="3 6" id="KW-0812">Transmembrane</keyword>
<keyword evidence="5 6" id="KW-0472">Membrane</keyword>
<dbReference type="Pfam" id="PF02687">
    <property type="entry name" value="FtsX"/>
    <property type="match status" value="1"/>
</dbReference>
<feature type="transmembrane region" description="Helical" evidence="6">
    <location>
        <begin position="343"/>
        <end position="363"/>
    </location>
</feature>
<evidence type="ECO:0000256" key="2">
    <source>
        <dbReference type="ARBA" id="ARBA00022475"/>
    </source>
</evidence>
<evidence type="ECO:0000259" key="8">
    <source>
        <dbReference type="Pfam" id="PF12704"/>
    </source>
</evidence>
<evidence type="ECO:0000313" key="9">
    <source>
        <dbReference type="EMBL" id="QDV46110.1"/>
    </source>
</evidence>
<gene>
    <name evidence="9" type="primary">yknZ_2</name>
    <name evidence="9" type="ORF">Enr13x_60140</name>
</gene>
<dbReference type="PANTHER" id="PTHR43738">
    <property type="entry name" value="ABC TRANSPORTER, MEMBRANE PROTEIN"/>
    <property type="match status" value="1"/>
</dbReference>
<dbReference type="InterPro" id="IPR051125">
    <property type="entry name" value="ABC-4/HrtB_transporter"/>
</dbReference>
<feature type="transmembrane region" description="Helical" evidence="6">
    <location>
        <begin position="253"/>
        <end position="277"/>
    </location>
</feature>
<evidence type="ECO:0000256" key="6">
    <source>
        <dbReference type="SAM" id="Phobius"/>
    </source>
</evidence>
<dbReference type="InterPro" id="IPR003838">
    <property type="entry name" value="ABC3_permease_C"/>
</dbReference>
<dbReference type="PANTHER" id="PTHR43738:SF3">
    <property type="entry name" value="ABC TRANSPORTER PERMEASE"/>
    <property type="match status" value="1"/>
</dbReference>
<evidence type="ECO:0000256" key="3">
    <source>
        <dbReference type="ARBA" id="ARBA00022692"/>
    </source>
</evidence>
<comment type="subcellular location">
    <subcellularLocation>
        <location evidence="1">Cell membrane</location>
        <topology evidence="1">Multi-pass membrane protein</topology>
    </subcellularLocation>
</comment>
<evidence type="ECO:0000256" key="5">
    <source>
        <dbReference type="ARBA" id="ARBA00023136"/>
    </source>
</evidence>
<dbReference type="RefSeq" id="WP_145390275.1">
    <property type="nucleotide sequence ID" value="NZ_CP037423.1"/>
</dbReference>
<evidence type="ECO:0000256" key="4">
    <source>
        <dbReference type="ARBA" id="ARBA00022989"/>
    </source>
</evidence>
<dbReference type="AlphaFoldDB" id="A0A518HZ36"/>
<dbReference type="OrthoDB" id="9775474at2"/>
<sequence>MRFSALILKNLTRRPLRAALTLIALTMAVASVVALRGIAKGFTESFADIYESHSIDIVVSRQGTADRLSSSVSEAAIVQIEQLGGVAKAAGVLLDTLSLEDQQIFGVPTMGIAADSWLRDDFRWRERRSGAKAGSTDTPPKQLSLGIHLAERAGISVGQNVMIFEEPYVVDGIFESSSVWENGSMVMPLDQLQAISDRNGQVTYINVLLDRAVDRGDARSIVDQIHGIDSRLHAMTTDEFVGTDTRMQLAAAMAWMTSIIALAIGAIGTLNTMMTSVLERTREIGVLRAVGWPRRRVIGMIVSESIMLALLASFFGGGLAILATDAMSRHPAVRGVLVPAIDAATLLEGTVLAVFIGLLGALLPAKRAASVMPTEALRNS</sequence>
<keyword evidence="4 6" id="KW-1133">Transmembrane helix</keyword>
<dbReference type="EMBL" id="CP037423">
    <property type="protein sequence ID" value="QDV46110.1"/>
    <property type="molecule type" value="Genomic_DNA"/>
</dbReference>
<evidence type="ECO:0000259" key="7">
    <source>
        <dbReference type="Pfam" id="PF02687"/>
    </source>
</evidence>
<name>A0A518HZ36_9BACT</name>
<accession>A0A518HZ36</accession>
<evidence type="ECO:0000313" key="10">
    <source>
        <dbReference type="Proteomes" id="UP000319004"/>
    </source>
</evidence>
<evidence type="ECO:0000256" key="1">
    <source>
        <dbReference type="ARBA" id="ARBA00004651"/>
    </source>
</evidence>
<organism evidence="9 10">
    <name type="scientific">Stieleria neptunia</name>
    <dbReference type="NCBI Taxonomy" id="2527979"/>
    <lineage>
        <taxon>Bacteria</taxon>
        <taxon>Pseudomonadati</taxon>
        <taxon>Planctomycetota</taxon>
        <taxon>Planctomycetia</taxon>
        <taxon>Pirellulales</taxon>
        <taxon>Pirellulaceae</taxon>
        <taxon>Stieleria</taxon>
    </lineage>
</organism>
<dbReference type="Pfam" id="PF12704">
    <property type="entry name" value="MacB_PCD"/>
    <property type="match status" value="1"/>
</dbReference>